<dbReference type="AlphaFoldDB" id="A0A4R3M5S5"/>
<protein>
    <submittedName>
        <fullName evidence="2">Uncharacterized protein</fullName>
    </submittedName>
</protein>
<feature type="region of interest" description="Disordered" evidence="1">
    <location>
        <begin position="257"/>
        <end position="323"/>
    </location>
</feature>
<evidence type="ECO:0000313" key="2">
    <source>
        <dbReference type="EMBL" id="TCT08382.1"/>
    </source>
</evidence>
<comment type="caution">
    <text evidence="2">The sequence shown here is derived from an EMBL/GenBank/DDBJ whole genome shotgun (WGS) entry which is preliminary data.</text>
</comment>
<organism evidence="2 3">
    <name type="scientific">Tepidamorphus gemmatus</name>
    <dbReference type="NCBI Taxonomy" id="747076"/>
    <lineage>
        <taxon>Bacteria</taxon>
        <taxon>Pseudomonadati</taxon>
        <taxon>Pseudomonadota</taxon>
        <taxon>Alphaproteobacteria</taxon>
        <taxon>Hyphomicrobiales</taxon>
        <taxon>Tepidamorphaceae</taxon>
        <taxon>Tepidamorphus</taxon>
    </lineage>
</organism>
<dbReference type="RefSeq" id="WP_132807308.1">
    <property type="nucleotide sequence ID" value="NZ_SMAK01000009.1"/>
</dbReference>
<proteinExistence type="predicted"/>
<accession>A0A4R3M5S5</accession>
<evidence type="ECO:0000313" key="3">
    <source>
        <dbReference type="Proteomes" id="UP000295678"/>
    </source>
</evidence>
<gene>
    <name evidence="2" type="ORF">EDC22_10957</name>
</gene>
<feature type="compositionally biased region" description="Low complexity" evidence="1">
    <location>
        <begin position="262"/>
        <end position="272"/>
    </location>
</feature>
<dbReference type="Proteomes" id="UP000295678">
    <property type="component" value="Unassembled WGS sequence"/>
</dbReference>
<evidence type="ECO:0000256" key="1">
    <source>
        <dbReference type="SAM" id="MobiDB-lite"/>
    </source>
</evidence>
<feature type="region of interest" description="Disordered" evidence="1">
    <location>
        <begin position="1"/>
        <end position="26"/>
    </location>
</feature>
<reference evidence="2 3" key="1">
    <citation type="submission" date="2019-03" db="EMBL/GenBank/DDBJ databases">
        <title>Genomic Encyclopedia of Type Strains, Phase IV (KMG-IV): sequencing the most valuable type-strain genomes for metagenomic binning, comparative biology and taxonomic classification.</title>
        <authorList>
            <person name="Goeker M."/>
        </authorList>
    </citation>
    <scope>NUCLEOTIDE SEQUENCE [LARGE SCALE GENOMIC DNA]</scope>
    <source>
        <strain evidence="2 3">DSM 19345</strain>
    </source>
</reference>
<keyword evidence="3" id="KW-1185">Reference proteome</keyword>
<feature type="region of interest" description="Disordered" evidence="1">
    <location>
        <begin position="195"/>
        <end position="215"/>
    </location>
</feature>
<name>A0A4R3M5S5_9HYPH</name>
<feature type="compositionally biased region" description="Basic and acidic residues" evidence="1">
    <location>
        <begin position="306"/>
        <end position="316"/>
    </location>
</feature>
<sequence length="331" mass="35689">MAGSDNLPSPPGGGTDPEAFGPSDPDYDAILAAVMETARGRWFLVEYARRNRNADTRSLLAVLERIESLVRSRKLPDLAIIRDGFAEIAEALAEVRREIAAGGEDRERQRAQDVDFAAEAERTRADLQTVLRASERIQEIAWGLREREVSPDLCDALDRYAVDILSSARSAAAGVRGMASMARALRRIERRLDGLEGTLTEPDQPEPTTSVDPAIHKADPAAGRFLEDLELVEGPDVQWTDVDSPASAQLRPMSALPSHYGAASPSGISAAPEPAPATAVSAAPGRTTGEAGESAEPQPAASQPHRLPEPQRRRPSDLTGLTFDQRMILFS</sequence>
<dbReference type="EMBL" id="SMAK01000009">
    <property type="protein sequence ID" value="TCT08382.1"/>
    <property type="molecule type" value="Genomic_DNA"/>
</dbReference>
<dbReference type="OrthoDB" id="7269965at2"/>